<feature type="region of interest" description="Disordered" evidence="1">
    <location>
        <begin position="35"/>
        <end position="56"/>
    </location>
</feature>
<evidence type="ECO:0000313" key="2">
    <source>
        <dbReference type="EMBL" id="SMB89741.1"/>
    </source>
</evidence>
<evidence type="ECO:0000256" key="1">
    <source>
        <dbReference type="SAM" id="MobiDB-lite"/>
    </source>
</evidence>
<protein>
    <submittedName>
        <fullName evidence="2">Uncharacterized protein</fullName>
    </submittedName>
</protein>
<accession>A0A1W1V9N1</accession>
<reference evidence="2 3" key="1">
    <citation type="submission" date="2017-04" db="EMBL/GenBank/DDBJ databases">
        <authorList>
            <person name="Afonso C.L."/>
            <person name="Miller P.J."/>
            <person name="Scott M.A."/>
            <person name="Spackman E."/>
            <person name="Goraichik I."/>
            <person name="Dimitrov K.M."/>
            <person name="Suarez D.L."/>
            <person name="Swayne D.E."/>
        </authorList>
    </citation>
    <scope>NUCLEOTIDE SEQUENCE [LARGE SCALE GENOMIC DNA]</scope>
    <source>
        <strain evidence="2 3">KR-140</strain>
    </source>
</reference>
<sequence>MLNAAWTKMYGLSEGAAGQKQVAGVLAALQKQGYRKAREKKTGHSHGAHRDFRAREVPRARGTVRSIFRA</sequence>
<gene>
    <name evidence="2" type="ORF">SAMN00790413_00529</name>
</gene>
<name>A0A1W1V9N1_9DEIO</name>
<organism evidence="2 3">
    <name type="scientific">Deinococcus hopiensis KR-140</name>
    <dbReference type="NCBI Taxonomy" id="695939"/>
    <lineage>
        <taxon>Bacteria</taxon>
        <taxon>Thermotogati</taxon>
        <taxon>Deinococcota</taxon>
        <taxon>Deinococci</taxon>
        <taxon>Deinococcales</taxon>
        <taxon>Deinococcaceae</taxon>
        <taxon>Deinococcus</taxon>
    </lineage>
</organism>
<dbReference type="STRING" id="695939.SAMN00790413_00529"/>
<proteinExistence type="predicted"/>
<dbReference type="AlphaFoldDB" id="A0A1W1V9N1"/>
<keyword evidence="3" id="KW-1185">Reference proteome</keyword>
<evidence type="ECO:0000313" key="3">
    <source>
        <dbReference type="Proteomes" id="UP000192582"/>
    </source>
</evidence>
<dbReference type="EMBL" id="FWWU01000009">
    <property type="protein sequence ID" value="SMB89741.1"/>
    <property type="molecule type" value="Genomic_DNA"/>
</dbReference>
<feature type="compositionally biased region" description="Basic residues" evidence="1">
    <location>
        <begin position="35"/>
        <end position="47"/>
    </location>
</feature>
<dbReference type="Proteomes" id="UP000192582">
    <property type="component" value="Unassembled WGS sequence"/>
</dbReference>